<comment type="caution">
    <text evidence="1">The sequence shown here is derived from an EMBL/GenBank/DDBJ whole genome shotgun (WGS) entry which is preliminary data.</text>
</comment>
<reference evidence="1 2" key="2">
    <citation type="journal article" date="2022" name="Mol. Biol. Evol.">
        <title>Comparative Genomics Reveals Insights into the Divergent Evolution of Astigmatic Mites and Household Pest Adaptations.</title>
        <authorList>
            <person name="Xiong Q."/>
            <person name="Wan A.T."/>
            <person name="Liu X."/>
            <person name="Fung C.S."/>
            <person name="Xiao X."/>
            <person name="Malainual N."/>
            <person name="Hou J."/>
            <person name="Wang L."/>
            <person name="Wang M."/>
            <person name="Yang K.Y."/>
            <person name="Cui Y."/>
            <person name="Leung E.L."/>
            <person name="Nong W."/>
            <person name="Shin S.K."/>
            <person name="Au S.W."/>
            <person name="Jeong K.Y."/>
            <person name="Chew F.T."/>
            <person name="Hui J.H."/>
            <person name="Leung T.F."/>
            <person name="Tungtrongchitr A."/>
            <person name="Zhong N."/>
            <person name="Liu Z."/>
            <person name="Tsui S.K."/>
        </authorList>
    </citation>
    <scope>NUCLEOTIDE SEQUENCE [LARGE SCALE GENOMIC DNA]</scope>
    <source>
        <strain evidence="1">Derp</strain>
    </source>
</reference>
<name>A0ABQ8J252_DERPT</name>
<accession>A0ABQ8J252</accession>
<reference evidence="1 2" key="1">
    <citation type="journal article" date="2018" name="J. Allergy Clin. Immunol.">
        <title>High-quality assembly of Dermatophagoides pteronyssinus genome and transcriptome reveals a wide range of novel allergens.</title>
        <authorList>
            <person name="Liu X.Y."/>
            <person name="Yang K.Y."/>
            <person name="Wang M.Q."/>
            <person name="Kwok J.S."/>
            <person name="Zeng X."/>
            <person name="Yang Z."/>
            <person name="Xiao X.J."/>
            <person name="Lau C.P."/>
            <person name="Li Y."/>
            <person name="Huang Z.M."/>
            <person name="Ba J.G."/>
            <person name="Yim A.K."/>
            <person name="Ouyang C.Y."/>
            <person name="Ngai S.M."/>
            <person name="Chan T.F."/>
            <person name="Leung E.L."/>
            <person name="Liu L."/>
            <person name="Liu Z.G."/>
            <person name="Tsui S.K."/>
        </authorList>
    </citation>
    <scope>NUCLEOTIDE SEQUENCE [LARGE SCALE GENOMIC DNA]</scope>
    <source>
        <strain evidence="1">Derp</strain>
    </source>
</reference>
<proteinExistence type="predicted"/>
<keyword evidence="2" id="KW-1185">Reference proteome</keyword>
<dbReference type="EMBL" id="NJHN03000090">
    <property type="protein sequence ID" value="KAH9416638.1"/>
    <property type="molecule type" value="Genomic_DNA"/>
</dbReference>
<gene>
    <name evidence="1" type="ORF">DERP_010003</name>
</gene>
<organism evidence="1 2">
    <name type="scientific">Dermatophagoides pteronyssinus</name>
    <name type="common">European house dust mite</name>
    <dbReference type="NCBI Taxonomy" id="6956"/>
    <lineage>
        <taxon>Eukaryota</taxon>
        <taxon>Metazoa</taxon>
        <taxon>Ecdysozoa</taxon>
        <taxon>Arthropoda</taxon>
        <taxon>Chelicerata</taxon>
        <taxon>Arachnida</taxon>
        <taxon>Acari</taxon>
        <taxon>Acariformes</taxon>
        <taxon>Sarcoptiformes</taxon>
        <taxon>Astigmata</taxon>
        <taxon>Psoroptidia</taxon>
        <taxon>Analgoidea</taxon>
        <taxon>Pyroglyphidae</taxon>
        <taxon>Dermatophagoidinae</taxon>
        <taxon>Dermatophagoides</taxon>
    </lineage>
</organism>
<sequence length="59" mass="6527">MSGIKDVIIHFVFGLSARSRGILFLVRGQSLCIEMTRTTIPLTSCSSSNDEPPIILKFE</sequence>
<dbReference type="Proteomes" id="UP000887458">
    <property type="component" value="Unassembled WGS sequence"/>
</dbReference>
<evidence type="ECO:0000313" key="2">
    <source>
        <dbReference type="Proteomes" id="UP000887458"/>
    </source>
</evidence>
<evidence type="ECO:0000313" key="1">
    <source>
        <dbReference type="EMBL" id="KAH9416638.1"/>
    </source>
</evidence>
<protein>
    <submittedName>
        <fullName evidence="1">Uncharacterized protein</fullName>
    </submittedName>
</protein>